<reference evidence="2 3" key="1">
    <citation type="journal article" date="2018" name="Sci. Rep.">
        <title>Extensive genomic diversity among Mycobacterium marinum strains revealed by whole genome sequencing.</title>
        <authorList>
            <person name="Das S."/>
            <person name="Pettersson B.M."/>
            <person name="Behra P.R."/>
            <person name="Mallick A."/>
            <person name="Cheramie M."/>
            <person name="Ramesh M."/>
            <person name="Shirreff L."/>
            <person name="DuCote T."/>
            <person name="Dasgupta S."/>
            <person name="Ennis D.G."/>
            <person name="Kirsebom L.A."/>
        </authorList>
    </citation>
    <scope>NUCLEOTIDE SEQUENCE [LARGE SCALE GENOMIC DNA]</scope>
    <source>
        <strain evidence="2 3">Davis1</strain>
    </source>
</reference>
<evidence type="ECO:0000313" key="2">
    <source>
        <dbReference type="EMBL" id="RFZ40347.1"/>
    </source>
</evidence>
<name>A0A3E2MUU6_MYCMR</name>
<gene>
    <name evidence="2" type="ORF">DAVIS_02892</name>
</gene>
<sequence length="48" mass="4869">MTQIFGGYPRMRGVTRQLLGRTVGEAPTVGPDRPSGSPGSPVTAGAPS</sequence>
<feature type="region of interest" description="Disordered" evidence="1">
    <location>
        <begin position="18"/>
        <end position="48"/>
    </location>
</feature>
<dbReference type="RefSeq" id="WP_020729207.1">
    <property type="nucleotide sequence ID" value="NZ_BQLA01000398.1"/>
</dbReference>
<accession>A0A3E2MUU6</accession>
<dbReference type="GeneID" id="43402728"/>
<organism evidence="2 3">
    <name type="scientific">Mycobacterium marinum</name>
    <dbReference type="NCBI Taxonomy" id="1781"/>
    <lineage>
        <taxon>Bacteria</taxon>
        <taxon>Bacillati</taxon>
        <taxon>Actinomycetota</taxon>
        <taxon>Actinomycetes</taxon>
        <taxon>Mycobacteriales</taxon>
        <taxon>Mycobacteriaceae</taxon>
        <taxon>Mycobacterium</taxon>
        <taxon>Mycobacterium ulcerans group</taxon>
    </lineage>
</organism>
<dbReference type="AlphaFoldDB" id="A0A3E2MUU6"/>
<evidence type="ECO:0000256" key="1">
    <source>
        <dbReference type="SAM" id="MobiDB-lite"/>
    </source>
</evidence>
<feature type="compositionally biased region" description="Low complexity" evidence="1">
    <location>
        <begin position="30"/>
        <end position="41"/>
    </location>
</feature>
<comment type="caution">
    <text evidence="2">The sequence shown here is derived from an EMBL/GenBank/DDBJ whole genome shotgun (WGS) entry which is preliminary data.</text>
</comment>
<dbReference type="EMBL" id="PEDF01000089">
    <property type="protein sequence ID" value="RFZ40347.1"/>
    <property type="molecule type" value="Genomic_DNA"/>
</dbReference>
<evidence type="ECO:0000313" key="3">
    <source>
        <dbReference type="Proteomes" id="UP000257451"/>
    </source>
</evidence>
<proteinExistence type="predicted"/>
<dbReference type="Proteomes" id="UP000257451">
    <property type="component" value="Unassembled WGS sequence"/>
</dbReference>
<protein>
    <submittedName>
        <fullName evidence="2">Uncharacterized protein</fullName>
    </submittedName>
</protein>